<dbReference type="InterPro" id="IPR050883">
    <property type="entry name" value="PNGase"/>
</dbReference>
<dbReference type="Gene3D" id="2.70.98.10">
    <property type="match status" value="1"/>
</dbReference>
<evidence type="ECO:0000259" key="4">
    <source>
        <dbReference type="Pfam" id="PF07971"/>
    </source>
</evidence>
<keyword evidence="6" id="KW-0378">Hydrolase</keyword>
<dbReference type="Gene3D" id="3.30.2080.10">
    <property type="entry name" value="GH92 mannosidase domain"/>
    <property type="match status" value="1"/>
</dbReference>
<keyword evidence="7" id="KW-1185">Reference proteome</keyword>
<organism evidence="6 7">
    <name type="scientific">Maribacter confluentis</name>
    <dbReference type="NCBI Taxonomy" id="1656093"/>
    <lineage>
        <taxon>Bacteria</taxon>
        <taxon>Pseudomonadati</taxon>
        <taxon>Bacteroidota</taxon>
        <taxon>Flavobacteriia</taxon>
        <taxon>Flavobacteriales</taxon>
        <taxon>Flavobacteriaceae</taxon>
        <taxon>Maribacter</taxon>
    </lineage>
</organism>
<name>A0ABT8RLL8_9FLAO</name>
<accession>A0ABT8RLL8</accession>
<protein>
    <submittedName>
        <fullName evidence="6">GH92 family glycosyl hydrolase</fullName>
        <ecNumber evidence="6">3.2.1.-</ecNumber>
    </submittedName>
</protein>
<reference evidence="6" key="2">
    <citation type="submission" date="2023-06" db="EMBL/GenBank/DDBJ databases">
        <authorList>
            <person name="Lucena T."/>
            <person name="Sun Q."/>
        </authorList>
    </citation>
    <scope>NUCLEOTIDE SEQUENCE</scope>
    <source>
        <strain evidence="6">CECT 8869</strain>
    </source>
</reference>
<comment type="cofactor">
    <cofactor evidence="1">
        <name>Ca(2+)</name>
        <dbReference type="ChEBI" id="CHEBI:29108"/>
    </cofactor>
</comment>
<dbReference type="GO" id="GO:0016798">
    <property type="term" value="F:hydrolase activity, acting on glycosyl bonds"/>
    <property type="evidence" value="ECO:0007669"/>
    <property type="project" value="UniProtKB-KW"/>
</dbReference>
<dbReference type="Gene3D" id="1.20.1610.10">
    <property type="entry name" value="alpha-1,2-mannosidases domains"/>
    <property type="match status" value="1"/>
</dbReference>
<evidence type="ECO:0000313" key="7">
    <source>
        <dbReference type="Proteomes" id="UP001168579"/>
    </source>
</evidence>
<dbReference type="PANTHER" id="PTHR12143">
    <property type="entry name" value="PEPTIDE N-GLYCANASE PNGASE -RELATED"/>
    <property type="match status" value="1"/>
</dbReference>
<dbReference type="InterPro" id="IPR005887">
    <property type="entry name" value="GH92_a_mannosidase_put"/>
</dbReference>
<evidence type="ECO:0000256" key="1">
    <source>
        <dbReference type="ARBA" id="ARBA00001913"/>
    </source>
</evidence>
<sequence>MVNKKKSLFWDSLKLIILALCLASCEKDKNDMEVQLVDLVYPQLDTENSRWFFFSSANRPFGMVNLSPDTEINGAWGSGYRYKVDTIKGFSHIHAWQMSGLSVMPIKTTTERDSTIFTDFYSSFDHNEEIISPGYHYLELERYGITAELTSTKRVGFHKYTYAKGTKSRSVLLNLNTVLGPNENIDGTLQKDSNMELSGSFVMTPTRRRPKPLTTYFKIKFNTPIATIEQDEQTNNYMVVLNDTEDPVLMKVGISYTSINNAETNIITELPHWDFSKTVNESKLEWNTMLSRIQIEGGSDQDQRRFYTDLWHALQGRRIISDVNGAYPDNTGKEFRIGQLPLNEQGSPKFNHYNSDSFWGAQWTINTLWGLVYPDIMHEFSQSLMQYYKDGGLVPRGPSGGNYTNVMTGASSTPFIVSAIQKGIVNEQLDTIYSALKKNHMLGGIMGKAGYEHDTDIGGGLKYYLEKGYVPWPLPEGKFGIHLDGSGQTLEYAYQDFTLAQLAKKIGREEDRQYFENRSKNYKNVFNSASGWMQARNVEGEWSKDFDPYVYENGFVESNAAQSTWFVPHDMDGLSALMGGKDTAVDKLNAQFKKAEELNFTSGNSHESELHPEYRRIPVNLGNQPSIQTPFVFNKLGRPDLTQYWTRKVVEKAFSGLAPNTGYNGDEDQGLMGSLNVLYKIGLFQMNGGTEENPEYQIGSPIFNKISIKLHPGYYQGETFIIQAKDNNASNIYSDIPVFNGAELPNYNIRHSDIVKGGELILNMKNSAN</sequence>
<dbReference type="Pfam" id="PF17678">
    <property type="entry name" value="Glyco_hydro_92N"/>
    <property type="match status" value="1"/>
</dbReference>
<dbReference type="InterPro" id="IPR041371">
    <property type="entry name" value="GH92_N"/>
</dbReference>
<gene>
    <name evidence="6" type="ORF">Q2T41_01545</name>
</gene>
<dbReference type="PANTHER" id="PTHR12143:SF39">
    <property type="entry name" value="SECRETED PROTEIN"/>
    <property type="match status" value="1"/>
</dbReference>
<feature type="domain" description="Glycosyl hydrolase family 92 N-terminal" evidence="5">
    <location>
        <begin position="40"/>
        <end position="255"/>
    </location>
</feature>
<dbReference type="InterPro" id="IPR014718">
    <property type="entry name" value="GH-type_carb-bd"/>
</dbReference>
<keyword evidence="6" id="KW-0326">Glycosidase</keyword>
<evidence type="ECO:0000256" key="2">
    <source>
        <dbReference type="ARBA" id="ARBA00011245"/>
    </source>
</evidence>
<dbReference type="InterPro" id="IPR012939">
    <property type="entry name" value="Glyco_hydro_92"/>
</dbReference>
<comment type="subunit">
    <text evidence="2">Monomer.</text>
</comment>
<dbReference type="Pfam" id="PF07971">
    <property type="entry name" value="Glyco_hydro_92"/>
    <property type="match status" value="1"/>
</dbReference>
<comment type="caution">
    <text evidence="6">The sequence shown here is derived from an EMBL/GenBank/DDBJ whole genome shotgun (WGS) entry which is preliminary data.</text>
</comment>
<evidence type="ECO:0000313" key="6">
    <source>
        <dbReference type="EMBL" id="MDO1511347.1"/>
    </source>
</evidence>
<evidence type="ECO:0000259" key="5">
    <source>
        <dbReference type="Pfam" id="PF17678"/>
    </source>
</evidence>
<dbReference type="Proteomes" id="UP001168579">
    <property type="component" value="Unassembled WGS sequence"/>
</dbReference>
<feature type="domain" description="Glycosyl hydrolase family 92" evidence="4">
    <location>
        <begin position="261"/>
        <end position="765"/>
    </location>
</feature>
<keyword evidence="3" id="KW-0106">Calcium</keyword>
<dbReference type="EMBL" id="JAUKUC010000001">
    <property type="protein sequence ID" value="MDO1511347.1"/>
    <property type="molecule type" value="Genomic_DNA"/>
</dbReference>
<dbReference type="Gene3D" id="1.20.1050.60">
    <property type="entry name" value="alpha-1,2-mannosidase"/>
    <property type="match status" value="1"/>
</dbReference>
<dbReference type="EC" id="3.2.1.-" evidence="6"/>
<dbReference type="NCBIfam" id="TIGR01180">
    <property type="entry name" value="aman2_put"/>
    <property type="match status" value="1"/>
</dbReference>
<reference evidence="6" key="1">
    <citation type="journal article" date="2014" name="Int. J. Syst. Evol. Microbiol.">
        <title>Complete genome of a new Firmicutes species belonging to the dominant human colonic microbiota ('Ruminococcus bicirculans') reveals two chromosomes and a selective capacity to utilize plant glucans.</title>
        <authorList>
            <consortium name="NISC Comparative Sequencing Program"/>
            <person name="Wegmann U."/>
            <person name="Louis P."/>
            <person name="Goesmann A."/>
            <person name="Henrissat B."/>
            <person name="Duncan S.H."/>
            <person name="Flint H.J."/>
        </authorList>
    </citation>
    <scope>NUCLEOTIDE SEQUENCE</scope>
    <source>
        <strain evidence="6">CECT 8869</strain>
    </source>
</reference>
<dbReference type="InterPro" id="IPR008928">
    <property type="entry name" value="6-hairpin_glycosidase_sf"/>
</dbReference>
<dbReference type="RefSeq" id="WP_304434546.1">
    <property type="nucleotide sequence ID" value="NZ_JAUKUC010000001.1"/>
</dbReference>
<proteinExistence type="predicted"/>
<dbReference type="SUPFAM" id="SSF48208">
    <property type="entry name" value="Six-hairpin glycosidases"/>
    <property type="match status" value="1"/>
</dbReference>
<evidence type="ECO:0000256" key="3">
    <source>
        <dbReference type="ARBA" id="ARBA00022837"/>
    </source>
</evidence>